<sequence length="204" mass="21696">MTLTKVVRSRYNRQPAMEVTKMTILMVCAILGVCNAQNVSITPIPSVEAKRSTSAAESTTNVPTNPSTESKRTTSIVLSKAAAKTSPRAEAGRSTSAAKSTTNVTPNPSTELKRTTSIVLSTAAAKTSPRAEREKSTSAAKSTTNVTTNPTTAAATTSPRAGKNVSKNKGLMSRHNGSSYKPVAQAWLREAPYSKFLPLEFKNY</sequence>
<gene>
    <name evidence="2" type="ORF">HOLleu_01795</name>
</gene>
<reference evidence="2" key="1">
    <citation type="submission" date="2021-10" db="EMBL/GenBank/DDBJ databases">
        <title>Tropical sea cucumber genome reveals ecological adaptation and Cuvierian tubules defense mechanism.</title>
        <authorList>
            <person name="Chen T."/>
        </authorList>
    </citation>
    <scope>NUCLEOTIDE SEQUENCE</scope>
    <source>
        <strain evidence="2">Nanhai2018</strain>
        <tissue evidence="2">Muscle</tissue>
    </source>
</reference>
<dbReference type="Proteomes" id="UP001152320">
    <property type="component" value="Chromosome 1"/>
</dbReference>
<keyword evidence="3" id="KW-1185">Reference proteome</keyword>
<comment type="caution">
    <text evidence="2">The sequence shown here is derived from an EMBL/GenBank/DDBJ whole genome shotgun (WGS) entry which is preliminary data.</text>
</comment>
<feature type="region of interest" description="Disordered" evidence="1">
    <location>
        <begin position="50"/>
        <end position="178"/>
    </location>
</feature>
<feature type="compositionally biased region" description="Low complexity" evidence="1">
    <location>
        <begin position="142"/>
        <end position="159"/>
    </location>
</feature>
<proteinExistence type="predicted"/>
<organism evidence="2 3">
    <name type="scientific">Holothuria leucospilota</name>
    <name type="common">Black long sea cucumber</name>
    <name type="synonym">Mertensiothuria leucospilota</name>
    <dbReference type="NCBI Taxonomy" id="206669"/>
    <lineage>
        <taxon>Eukaryota</taxon>
        <taxon>Metazoa</taxon>
        <taxon>Echinodermata</taxon>
        <taxon>Eleutherozoa</taxon>
        <taxon>Echinozoa</taxon>
        <taxon>Holothuroidea</taxon>
        <taxon>Aspidochirotacea</taxon>
        <taxon>Aspidochirotida</taxon>
        <taxon>Holothuriidae</taxon>
        <taxon>Holothuria</taxon>
    </lineage>
</organism>
<feature type="compositionally biased region" description="Polar residues" evidence="1">
    <location>
        <begin position="52"/>
        <end position="77"/>
    </location>
</feature>
<evidence type="ECO:0000313" key="3">
    <source>
        <dbReference type="Proteomes" id="UP001152320"/>
    </source>
</evidence>
<accession>A0A9Q1CPT8</accession>
<protein>
    <submittedName>
        <fullName evidence="2">Uncharacterized protein</fullName>
    </submittedName>
</protein>
<dbReference type="EMBL" id="JAIZAY010000001">
    <property type="protein sequence ID" value="KAJ8049173.1"/>
    <property type="molecule type" value="Genomic_DNA"/>
</dbReference>
<feature type="compositionally biased region" description="Polar residues" evidence="1">
    <location>
        <begin position="93"/>
        <end position="120"/>
    </location>
</feature>
<evidence type="ECO:0000256" key="1">
    <source>
        <dbReference type="SAM" id="MobiDB-lite"/>
    </source>
</evidence>
<name>A0A9Q1CPT8_HOLLE</name>
<dbReference type="AlphaFoldDB" id="A0A9Q1CPT8"/>
<evidence type="ECO:0000313" key="2">
    <source>
        <dbReference type="EMBL" id="KAJ8049173.1"/>
    </source>
</evidence>